<dbReference type="AlphaFoldDB" id="A0A3S3P1W7"/>
<feature type="region of interest" description="Disordered" evidence="1">
    <location>
        <begin position="490"/>
        <end position="512"/>
    </location>
</feature>
<feature type="non-terminal residue" evidence="2">
    <location>
        <position position="512"/>
    </location>
</feature>
<dbReference type="CDD" id="cd00048">
    <property type="entry name" value="DSRM_SF"/>
    <property type="match status" value="1"/>
</dbReference>
<dbReference type="OrthoDB" id="10056847at2759"/>
<dbReference type="EMBL" id="NCKU01004218">
    <property type="protein sequence ID" value="RWS06290.1"/>
    <property type="molecule type" value="Genomic_DNA"/>
</dbReference>
<name>A0A3S3P1W7_9ACAR</name>
<keyword evidence="3" id="KW-1185">Reference proteome</keyword>
<evidence type="ECO:0000313" key="3">
    <source>
        <dbReference type="Proteomes" id="UP000285301"/>
    </source>
</evidence>
<evidence type="ECO:0008006" key="4">
    <source>
        <dbReference type="Google" id="ProtNLM"/>
    </source>
</evidence>
<dbReference type="Proteomes" id="UP000285301">
    <property type="component" value="Unassembled WGS sequence"/>
</dbReference>
<accession>A0A3S3P1W7</accession>
<protein>
    <recommendedName>
        <fullName evidence="4">DRBM domain-containing protein</fullName>
    </recommendedName>
</protein>
<dbReference type="STRING" id="1965070.A0A3S3P1W7"/>
<comment type="caution">
    <text evidence="2">The sequence shown here is derived from an EMBL/GenBank/DDBJ whole genome shotgun (WGS) entry which is preliminary data.</text>
</comment>
<dbReference type="Gene3D" id="3.30.160.20">
    <property type="match status" value="1"/>
</dbReference>
<dbReference type="SUPFAM" id="SSF54768">
    <property type="entry name" value="dsRNA-binding domain-like"/>
    <property type="match status" value="1"/>
</dbReference>
<proteinExistence type="predicted"/>
<evidence type="ECO:0000256" key="1">
    <source>
        <dbReference type="SAM" id="MobiDB-lite"/>
    </source>
</evidence>
<evidence type="ECO:0000313" key="2">
    <source>
        <dbReference type="EMBL" id="RWS06290.1"/>
    </source>
</evidence>
<sequence length="512" mass="57211">MSENQTKSTSCEQAAKLLGELCQRKRWPMPKYSFAEKYSSKSILHSGYCELANLHTYGDGIKKALVKQRAAQKMLDLLQKHNMYYSSLEKKFLSSICAPMETEKQASSTFDSQNSVKDLDNVCYQQSFNEMSTSVSNQNLSPTSKSSSDSGIDLIMSKQNSDDKLSNEQIYLEETSIDNIITLDKSNSQILNPIKNVAKEDMPKNSLNDFVKNEKSSDNLSPNVMNFNLKKSLSVQAQEFIPRNPCKIEQFSVASGIEQSLNECSTNAAYNQEFVSLEQSIQPALYQNQINSNDQREENIANKTFNVFTKVSETGSITERSNKNKLTAVNSSFIKVNMPSLFYVSQIFASASNHNTNINANKVERPILGRRKFYNSVETDGTSNQKTLFSQVDASPAEPLKNVNNFIPEDSNNAFSSAKQSIDLPLYQPEKEANFDFEILEADASYNNLESDEPSSNEQSDFLFKNQATGFTSQDSQISTNADCSISSQMKFQNVPPKNNSTSLNQALTSAT</sequence>
<reference evidence="2 3" key="1">
    <citation type="journal article" date="2018" name="Gigascience">
        <title>Genomes of trombidid mites reveal novel predicted allergens and laterally-transferred genes associated with secondary metabolism.</title>
        <authorList>
            <person name="Dong X."/>
            <person name="Chaisiri K."/>
            <person name="Xia D."/>
            <person name="Armstrong S.D."/>
            <person name="Fang Y."/>
            <person name="Donnelly M.J."/>
            <person name="Kadowaki T."/>
            <person name="McGarry J.W."/>
            <person name="Darby A.C."/>
            <person name="Makepeace B.L."/>
        </authorList>
    </citation>
    <scope>NUCLEOTIDE SEQUENCE [LARGE SCALE GENOMIC DNA]</scope>
    <source>
        <strain evidence="2">UoL-WK</strain>
    </source>
</reference>
<gene>
    <name evidence="2" type="ORF">B4U79_16230</name>
</gene>
<organism evidence="2 3">
    <name type="scientific">Dinothrombium tinctorium</name>
    <dbReference type="NCBI Taxonomy" id="1965070"/>
    <lineage>
        <taxon>Eukaryota</taxon>
        <taxon>Metazoa</taxon>
        <taxon>Ecdysozoa</taxon>
        <taxon>Arthropoda</taxon>
        <taxon>Chelicerata</taxon>
        <taxon>Arachnida</taxon>
        <taxon>Acari</taxon>
        <taxon>Acariformes</taxon>
        <taxon>Trombidiformes</taxon>
        <taxon>Prostigmata</taxon>
        <taxon>Anystina</taxon>
        <taxon>Parasitengona</taxon>
        <taxon>Trombidioidea</taxon>
        <taxon>Trombidiidae</taxon>
        <taxon>Dinothrombium</taxon>
    </lineage>
</organism>